<dbReference type="AlphaFoldDB" id="A0A521F437"/>
<dbReference type="EMBL" id="FXTB01000014">
    <property type="protein sequence ID" value="SMO90796.1"/>
    <property type="molecule type" value="Genomic_DNA"/>
</dbReference>
<proteinExistence type="predicted"/>
<gene>
    <name evidence="1" type="ORF">SAMN06265379_11414</name>
</gene>
<keyword evidence="2" id="KW-1185">Reference proteome</keyword>
<reference evidence="1 2" key="1">
    <citation type="submission" date="2017-05" db="EMBL/GenBank/DDBJ databases">
        <authorList>
            <person name="Varghese N."/>
            <person name="Submissions S."/>
        </authorList>
    </citation>
    <scope>NUCLEOTIDE SEQUENCE [LARGE SCALE GENOMIC DNA]</scope>
    <source>
        <strain evidence="1 2">DSM 27040</strain>
    </source>
</reference>
<protein>
    <submittedName>
        <fullName evidence="1">Uncharacterized protein</fullName>
    </submittedName>
</protein>
<dbReference type="RefSeq" id="WP_142534698.1">
    <property type="nucleotide sequence ID" value="NZ_FXTB01000014.1"/>
</dbReference>
<organism evidence="1 2">
    <name type="scientific">Saccharicrinis carchari</name>
    <dbReference type="NCBI Taxonomy" id="1168039"/>
    <lineage>
        <taxon>Bacteria</taxon>
        <taxon>Pseudomonadati</taxon>
        <taxon>Bacteroidota</taxon>
        <taxon>Bacteroidia</taxon>
        <taxon>Marinilabiliales</taxon>
        <taxon>Marinilabiliaceae</taxon>
        <taxon>Saccharicrinis</taxon>
    </lineage>
</organism>
<evidence type="ECO:0000313" key="2">
    <source>
        <dbReference type="Proteomes" id="UP000319040"/>
    </source>
</evidence>
<sequence>MNRFKATVARLKQESEQRKILSAVNNEWVVKRLAELGLSRQDLIRDLMLDKSSLSLYLRGNRKMNKSTKAAFFYYFAFKESVKSDIG</sequence>
<dbReference type="Proteomes" id="UP000319040">
    <property type="component" value="Unassembled WGS sequence"/>
</dbReference>
<name>A0A521F437_SACCC</name>
<evidence type="ECO:0000313" key="1">
    <source>
        <dbReference type="EMBL" id="SMO90796.1"/>
    </source>
</evidence>
<accession>A0A521F437</accession>